<dbReference type="InterPro" id="IPR003333">
    <property type="entry name" value="CMAS"/>
</dbReference>
<feature type="compositionally biased region" description="Polar residues" evidence="6">
    <location>
        <begin position="7"/>
        <end position="17"/>
    </location>
</feature>
<name>A0A387HQR1_9ACTN</name>
<dbReference type="CDD" id="cd02440">
    <property type="entry name" value="AdoMet_MTases"/>
    <property type="match status" value="1"/>
</dbReference>
<dbReference type="PANTHER" id="PTHR43667">
    <property type="entry name" value="CYCLOPROPANE-FATTY-ACYL-PHOSPHOLIPID SYNTHASE"/>
    <property type="match status" value="1"/>
</dbReference>
<dbReference type="EC" id="2.1.1.-" evidence="7"/>
<keyword evidence="2 7" id="KW-0489">Methyltransferase</keyword>
<dbReference type="GO" id="GO:0008168">
    <property type="term" value="F:methyltransferase activity"/>
    <property type="evidence" value="ECO:0007669"/>
    <property type="project" value="UniProtKB-KW"/>
</dbReference>
<dbReference type="Gene3D" id="3.40.50.150">
    <property type="entry name" value="Vaccinia Virus protein VP39"/>
    <property type="match status" value="1"/>
</dbReference>
<protein>
    <submittedName>
        <fullName evidence="7">Tuberculostearic acid methyltransferase UfaA1</fullName>
        <ecNumber evidence="7">2.1.1.-</ecNumber>
    </submittedName>
</protein>
<keyword evidence="8" id="KW-1185">Reference proteome</keyword>
<dbReference type="Proteomes" id="UP000271554">
    <property type="component" value="Chromosome"/>
</dbReference>
<accession>A0A387HQR1</accession>
<evidence type="ECO:0000256" key="2">
    <source>
        <dbReference type="ARBA" id="ARBA00022603"/>
    </source>
</evidence>
<dbReference type="Pfam" id="PF02353">
    <property type="entry name" value="CMAS"/>
    <property type="match status" value="1"/>
</dbReference>
<evidence type="ECO:0000256" key="5">
    <source>
        <dbReference type="ARBA" id="ARBA00023098"/>
    </source>
</evidence>
<dbReference type="PANTHER" id="PTHR43667:SF2">
    <property type="entry name" value="FATTY ACID C-METHYL TRANSFERASE"/>
    <property type="match status" value="1"/>
</dbReference>
<evidence type="ECO:0000256" key="1">
    <source>
        <dbReference type="ARBA" id="ARBA00010815"/>
    </source>
</evidence>
<evidence type="ECO:0000256" key="4">
    <source>
        <dbReference type="ARBA" id="ARBA00022691"/>
    </source>
</evidence>
<reference evidence="7 8" key="1">
    <citation type="submission" date="2018-10" db="EMBL/GenBank/DDBJ databases">
        <title>Relationship between Morphology and Antimicrobial Activity in Streptomyces.</title>
        <authorList>
            <person name="Kang H.J."/>
            <person name="Kim S.B."/>
        </authorList>
    </citation>
    <scope>NUCLEOTIDE SEQUENCE [LARGE SCALE GENOMIC DNA]</scope>
    <source>
        <strain evidence="7 8">BH38</strain>
    </source>
</reference>
<dbReference type="SUPFAM" id="SSF53335">
    <property type="entry name" value="S-adenosyl-L-methionine-dependent methyltransferases"/>
    <property type="match status" value="1"/>
</dbReference>
<feature type="region of interest" description="Disordered" evidence="6">
    <location>
        <begin position="1"/>
        <end position="27"/>
    </location>
</feature>
<evidence type="ECO:0000313" key="7">
    <source>
        <dbReference type="EMBL" id="AYG85143.1"/>
    </source>
</evidence>
<sequence>MKAAVSSPDSPSRTATTPPGVDASRWPGVATVPHSSLLRTEVASRVVRRALGRLPLRVALGGAPLTGDQGPVVRVRDPRAFFRRIGVDGLIGFGESYMAGEWDTDDLVGVLTVLASHVSSLVPRPLQQLRGLWAHRQPAAERNSPQGARTNVQRHYDLSNALFALFLDETMTYSAGVFRSFPAPWSALAEAQRRKIDRLLDAARVGEGTRLLEIGTGWGELALRAAARGAHVTTVTLSREQRAHAVARIAEAGHAGRVSVELCDYRQVRGEFDAIVSVEMVEAVGEEYWPVYFDTLSGLLTPGGRIALQAITMPHDRMLATRGTYTWIHKYIFPGGIIPSVEALGDAAAPAGLRTVSDEAFGPHYAETLRLWRERFAERHEDVQLLGFDATFTRMWEFYLAYSEAGFRARYLDVHHLVMAKAGAR</sequence>
<dbReference type="AlphaFoldDB" id="A0A387HQR1"/>
<keyword evidence="3 7" id="KW-0808">Transferase</keyword>
<gene>
    <name evidence="7" type="primary">ufaA1</name>
    <name evidence="7" type="ORF">DWB77_07360</name>
</gene>
<dbReference type="InterPro" id="IPR050723">
    <property type="entry name" value="CFA/CMAS"/>
</dbReference>
<proteinExistence type="inferred from homology"/>
<comment type="similarity">
    <text evidence="1">Belongs to the CFA/CMAS family.</text>
</comment>
<dbReference type="PIRSF" id="PIRSF003085">
    <property type="entry name" value="CMAS"/>
    <property type="match status" value="1"/>
</dbReference>
<organism evidence="7 8">
    <name type="scientific">Streptomyces hundungensis</name>
    <dbReference type="NCBI Taxonomy" id="1077946"/>
    <lineage>
        <taxon>Bacteria</taxon>
        <taxon>Bacillati</taxon>
        <taxon>Actinomycetota</taxon>
        <taxon>Actinomycetes</taxon>
        <taxon>Kitasatosporales</taxon>
        <taxon>Streptomycetaceae</taxon>
        <taxon>Streptomyces</taxon>
    </lineage>
</organism>
<dbReference type="EMBL" id="CP032698">
    <property type="protein sequence ID" value="AYG85143.1"/>
    <property type="molecule type" value="Genomic_DNA"/>
</dbReference>
<dbReference type="RefSeq" id="WP_428985178.1">
    <property type="nucleotide sequence ID" value="NZ_CP032698.1"/>
</dbReference>
<evidence type="ECO:0000256" key="6">
    <source>
        <dbReference type="SAM" id="MobiDB-lite"/>
    </source>
</evidence>
<dbReference type="KEGG" id="shun:DWB77_07360"/>
<dbReference type="InterPro" id="IPR029063">
    <property type="entry name" value="SAM-dependent_MTases_sf"/>
</dbReference>
<keyword evidence="4" id="KW-0949">S-adenosyl-L-methionine</keyword>
<dbReference type="GO" id="GO:0008610">
    <property type="term" value="P:lipid biosynthetic process"/>
    <property type="evidence" value="ECO:0007669"/>
    <property type="project" value="InterPro"/>
</dbReference>
<dbReference type="GO" id="GO:0032259">
    <property type="term" value="P:methylation"/>
    <property type="evidence" value="ECO:0007669"/>
    <property type="project" value="UniProtKB-KW"/>
</dbReference>
<keyword evidence="5" id="KW-0443">Lipid metabolism</keyword>
<evidence type="ECO:0000313" key="8">
    <source>
        <dbReference type="Proteomes" id="UP000271554"/>
    </source>
</evidence>
<evidence type="ECO:0000256" key="3">
    <source>
        <dbReference type="ARBA" id="ARBA00022679"/>
    </source>
</evidence>